<dbReference type="AlphaFoldDB" id="A0A9D3Z269"/>
<dbReference type="PROSITE" id="PS50287">
    <property type="entry name" value="SRCR_2"/>
    <property type="match status" value="1"/>
</dbReference>
<feature type="domain" description="SRCR" evidence="3">
    <location>
        <begin position="1"/>
        <end position="89"/>
    </location>
</feature>
<name>A0A9D3Z269_DREPO</name>
<dbReference type="EMBL" id="JAIWYP010000014">
    <property type="protein sequence ID" value="KAH3708942.1"/>
    <property type="molecule type" value="Genomic_DNA"/>
</dbReference>
<comment type="caution">
    <text evidence="2">Lacks conserved residue(s) required for the propagation of feature annotation.</text>
</comment>
<sequence>MTVNLKKWAVCADHFTQQTANAACRILGYTGHTSFSTHTAGANDTEVLGSLICRENAARLVDCHLKHQFSYRPYRVDAACTNHVKLACTSLFK</sequence>
<dbReference type="InterPro" id="IPR036772">
    <property type="entry name" value="SRCR-like_dom_sf"/>
</dbReference>
<reference evidence="4" key="1">
    <citation type="journal article" date="2019" name="bioRxiv">
        <title>The Genome of the Zebra Mussel, Dreissena polymorpha: A Resource for Invasive Species Research.</title>
        <authorList>
            <person name="McCartney M.A."/>
            <person name="Auch B."/>
            <person name="Kono T."/>
            <person name="Mallez S."/>
            <person name="Zhang Y."/>
            <person name="Obille A."/>
            <person name="Becker A."/>
            <person name="Abrahante J.E."/>
            <person name="Garbe J."/>
            <person name="Badalamenti J.P."/>
            <person name="Herman A."/>
            <person name="Mangelson H."/>
            <person name="Liachko I."/>
            <person name="Sullivan S."/>
            <person name="Sone E.D."/>
            <person name="Koren S."/>
            <person name="Silverstein K.A.T."/>
            <person name="Beckman K.B."/>
            <person name="Gohl D.M."/>
        </authorList>
    </citation>
    <scope>NUCLEOTIDE SEQUENCE</scope>
    <source>
        <strain evidence="4">Duluth1</strain>
        <tissue evidence="4">Whole animal</tissue>
    </source>
</reference>
<dbReference type="Pfam" id="PF00530">
    <property type="entry name" value="SRCR"/>
    <property type="match status" value="1"/>
</dbReference>
<gene>
    <name evidence="4" type="ORF">DPMN_068400</name>
</gene>
<keyword evidence="1 2" id="KW-1015">Disulfide bond</keyword>
<dbReference type="InterPro" id="IPR001190">
    <property type="entry name" value="SRCR"/>
</dbReference>
<evidence type="ECO:0000256" key="2">
    <source>
        <dbReference type="PROSITE-ProRule" id="PRU00196"/>
    </source>
</evidence>
<evidence type="ECO:0000259" key="3">
    <source>
        <dbReference type="PROSITE" id="PS50287"/>
    </source>
</evidence>
<dbReference type="SUPFAM" id="SSF56487">
    <property type="entry name" value="SRCR-like"/>
    <property type="match status" value="1"/>
</dbReference>
<proteinExistence type="predicted"/>
<evidence type="ECO:0000256" key="1">
    <source>
        <dbReference type="ARBA" id="ARBA00023157"/>
    </source>
</evidence>
<keyword evidence="5" id="KW-1185">Reference proteome</keyword>
<dbReference type="SMART" id="SM00202">
    <property type="entry name" value="SR"/>
    <property type="match status" value="1"/>
</dbReference>
<dbReference type="Gene3D" id="3.10.250.10">
    <property type="entry name" value="SRCR-like domain"/>
    <property type="match status" value="1"/>
</dbReference>
<protein>
    <recommendedName>
        <fullName evidence="3">SRCR domain-containing protein</fullName>
    </recommendedName>
</protein>
<comment type="caution">
    <text evidence="4">The sequence shown here is derived from an EMBL/GenBank/DDBJ whole genome shotgun (WGS) entry which is preliminary data.</text>
</comment>
<accession>A0A9D3Z269</accession>
<dbReference type="GO" id="GO:0016020">
    <property type="term" value="C:membrane"/>
    <property type="evidence" value="ECO:0007669"/>
    <property type="project" value="InterPro"/>
</dbReference>
<reference evidence="4" key="2">
    <citation type="submission" date="2020-11" db="EMBL/GenBank/DDBJ databases">
        <authorList>
            <person name="McCartney M.A."/>
            <person name="Auch B."/>
            <person name="Kono T."/>
            <person name="Mallez S."/>
            <person name="Becker A."/>
            <person name="Gohl D.M."/>
            <person name="Silverstein K.A.T."/>
            <person name="Koren S."/>
            <person name="Bechman K.B."/>
            <person name="Herman A."/>
            <person name="Abrahante J.E."/>
            <person name="Garbe J."/>
        </authorList>
    </citation>
    <scope>NUCLEOTIDE SEQUENCE</scope>
    <source>
        <strain evidence="4">Duluth1</strain>
        <tissue evidence="4">Whole animal</tissue>
    </source>
</reference>
<evidence type="ECO:0000313" key="4">
    <source>
        <dbReference type="EMBL" id="KAH3708942.1"/>
    </source>
</evidence>
<feature type="disulfide bond" evidence="2">
    <location>
        <begin position="53"/>
        <end position="63"/>
    </location>
</feature>
<organism evidence="4 5">
    <name type="scientific">Dreissena polymorpha</name>
    <name type="common">Zebra mussel</name>
    <name type="synonym">Mytilus polymorpha</name>
    <dbReference type="NCBI Taxonomy" id="45954"/>
    <lineage>
        <taxon>Eukaryota</taxon>
        <taxon>Metazoa</taxon>
        <taxon>Spiralia</taxon>
        <taxon>Lophotrochozoa</taxon>
        <taxon>Mollusca</taxon>
        <taxon>Bivalvia</taxon>
        <taxon>Autobranchia</taxon>
        <taxon>Heteroconchia</taxon>
        <taxon>Euheterodonta</taxon>
        <taxon>Imparidentia</taxon>
        <taxon>Neoheterodontei</taxon>
        <taxon>Myida</taxon>
        <taxon>Dreissenoidea</taxon>
        <taxon>Dreissenidae</taxon>
        <taxon>Dreissena</taxon>
    </lineage>
</organism>
<evidence type="ECO:0000313" key="5">
    <source>
        <dbReference type="Proteomes" id="UP000828390"/>
    </source>
</evidence>
<dbReference type="Proteomes" id="UP000828390">
    <property type="component" value="Unassembled WGS sequence"/>
</dbReference>